<dbReference type="Pfam" id="PF01078">
    <property type="entry name" value="Mg_chelatase"/>
    <property type="match status" value="1"/>
</dbReference>
<evidence type="ECO:0000256" key="1">
    <source>
        <dbReference type="ARBA" id="ARBA00006354"/>
    </source>
</evidence>
<dbReference type="InterPro" id="IPR001208">
    <property type="entry name" value="MCM_dom"/>
</dbReference>
<dbReference type="InterPro" id="IPR003593">
    <property type="entry name" value="AAA+_ATPase"/>
</dbReference>
<sequence length="504" mass="54095">MASLNTHQPIISRIQSFTFCGIIAVPVTVEVQIATGLPAFQIVGLADKSVGESRERVRAALLSMGLSLPPKRILINLVPADLPKEGAHFDLPIAIALLVAMGIIPFETVSPYAAIGELSLDGNINATRGVLSASLTAFENELGLICPSSQGSEARWGNPNYDVLAPQSLNILLAHFRGEQVLRSEYTAPILSSDYGPDLSEIKGMALGRRALEIAAAGGHSLLMNGPPGAGKSMLASRLPSILPDLNSHEILETSRIHSLSSILKNGHLITRPPYRAPHHSASLAALVGGGAKAKPGEVSLANHGVLFLDELPEFSRSSLEALRQPIETGTISLARAAHHTTYPARFQLIAAMNPCRCGYLGDAEKLCRKAPRCGEDYTAKISGPMIDRIDLHVSIKALSAHEMSYAPRGEDSATVRARVETARTLALNRQNCCNAQASPDVFEVDDDARSLTIKAAEKIRLSNRGMTRLMRVSRTIADLDGAQNIQRHHVAEAISFRHRSSIS</sequence>
<dbReference type="Gene3D" id="3.40.50.300">
    <property type="entry name" value="P-loop containing nucleotide triphosphate hydrolases"/>
    <property type="match status" value="1"/>
</dbReference>
<dbReference type="KEGG" id="ssam:E3D00_00330"/>
<proteinExistence type="inferred from homology"/>
<comment type="similarity">
    <text evidence="1">Belongs to the Mg-chelatase subunits D/I family. ComM subfamily.</text>
</comment>
<evidence type="ECO:0000256" key="3">
    <source>
        <dbReference type="ARBA" id="ARBA00022840"/>
    </source>
</evidence>
<dbReference type="Pfam" id="PF13335">
    <property type="entry name" value="Mg_chelatase_C"/>
    <property type="match status" value="1"/>
</dbReference>
<reference evidence="5 6" key="1">
    <citation type="submission" date="2019-03" db="EMBL/GenBank/DDBJ databases">
        <title>The complete genome sequence of Swingsia samuiensis NBRC107927(T).</title>
        <authorList>
            <person name="Chua K.-O."/>
            <person name="Chan K.-G."/>
            <person name="See-Too W.-S."/>
        </authorList>
    </citation>
    <scope>NUCLEOTIDE SEQUENCE [LARGE SCALE GENOMIC DNA]</scope>
    <source>
        <strain evidence="5 6">AH83</strain>
    </source>
</reference>
<keyword evidence="6" id="KW-1185">Reference proteome</keyword>
<evidence type="ECO:0000256" key="2">
    <source>
        <dbReference type="ARBA" id="ARBA00022741"/>
    </source>
</evidence>
<gene>
    <name evidence="5" type="ORF">E3D00_00330</name>
</gene>
<dbReference type="RefSeq" id="WP_141458898.1">
    <property type="nucleotide sequence ID" value="NZ_CP038141.1"/>
</dbReference>
<evidence type="ECO:0000313" key="5">
    <source>
        <dbReference type="EMBL" id="QDH16186.1"/>
    </source>
</evidence>
<dbReference type="InterPro" id="IPR014721">
    <property type="entry name" value="Ribsml_uS5_D2-typ_fold_subgr"/>
</dbReference>
<dbReference type="Proteomes" id="UP000316313">
    <property type="component" value="Chromosome"/>
</dbReference>
<dbReference type="PROSITE" id="PS50051">
    <property type="entry name" value="MCM_2"/>
    <property type="match status" value="1"/>
</dbReference>
<dbReference type="OrthoDB" id="9813147at2"/>
<dbReference type="EMBL" id="CP038141">
    <property type="protein sequence ID" value="QDH16186.1"/>
    <property type="molecule type" value="Genomic_DNA"/>
</dbReference>
<dbReference type="InterPro" id="IPR004482">
    <property type="entry name" value="Mg_chelat-rel"/>
</dbReference>
<dbReference type="InterPro" id="IPR020568">
    <property type="entry name" value="Ribosomal_Su5_D2-typ_SF"/>
</dbReference>
<dbReference type="Pfam" id="PF13541">
    <property type="entry name" value="ChlI"/>
    <property type="match status" value="1"/>
</dbReference>
<dbReference type="PRINTS" id="PR01657">
    <property type="entry name" value="MCMFAMILY"/>
</dbReference>
<organism evidence="5 6">
    <name type="scientific">Swingsia samuiensis</name>
    <dbReference type="NCBI Taxonomy" id="1293412"/>
    <lineage>
        <taxon>Bacteria</taxon>
        <taxon>Pseudomonadati</taxon>
        <taxon>Pseudomonadota</taxon>
        <taxon>Alphaproteobacteria</taxon>
        <taxon>Acetobacterales</taxon>
        <taxon>Acetobacteraceae</taxon>
        <taxon>Swingsia</taxon>
    </lineage>
</organism>
<protein>
    <submittedName>
        <fullName evidence="5">ATP-binding protein</fullName>
    </submittedName>
</protein>
<dbReference type="InterPro" id="IPR045006">
    <property type="entry name" value="CHLI-like"/>
</dbReference>
<dbReference type="PANTHER" id="PTHR32039">
    <property type="entry name" value="MAGNESIUM-CHELATASE SUBUNIT CHLI"/>
    <property type="match status" value="1"/>
</dbReference>
<keyword evidence="2" id="KW-0547">Nucleotide-binding</keyword>
<keyword evidence="3 5" id="KW-0067">ATP-binding</keyword>
<dbReference type="SUPFAM" id="SSF54211">
    <property type="entry name" value="Ribosomal protein S5 domain 2-like"/>
    <property type="match status" value="1"/>
</dbReference>
<dbReference type="SMART" id="SM00382">
    <property type="entry name" value="AAA"/>
    <property type="match status" value="1"/>
</dbReference>
<dbReference type="NCBIfam" id="TIGR00368">
    <property type="entry name" value="YifB family Mg chelatase-like AAA ATPase"/>
    <property type="match status" value="1"/>
</dbReference>
<evidence type="ECO:0000313" key="6">
    <source>
        <dbReference type="Proteomes" id="UP000316313"/>
    </source>
</evidence>
<dbReference type="InterPro" id="IPR027417">
    <property type="entry name" value="P-loop_NTPase"/>
</dbReference>
<dbReference type="GO" id="GO:0003677">
    <property type="term" value="F:DNA binding"/>
    <property type="evidence" value="ECO:0007669"/>
    <property type="project" value="InterPro"/>
</dbReference>
<dbReference type="InterPro" id="IPR000523">
    <property type="entry name" value="Mg_chelatse_chII-like_cat_dom"/>
</dbReference>
<accession>A0A4Y6UIB5</accession>
<dbReference type="Gene3D" id="3.30.230.10">
    <property type="match status" value="1"/>
</dbReference>
<dbReference type="PANTHER" id="PTHR32039:SF7">
    <property type="entry name" value="COMPETENCE PROTEIN COMM"/>
    <property type="match status" value="1"/>
</dbReference>
<evidence type="ECO:0000259" key="4">
    <source>
        <dbReference type="PROSITE" id="PS50051"/>
    </source>
</evidence>
<name>A0A4Y6UIB5_9PROT</name>
<dbReference type="GO" id="GO:0005524">
    <property type="term" value="F:ATP binding"/>
    <property type="evidence" value="ECO:0007669"/>
    <property type="project" value="UniProtKB-KW"/>
</dbReference>
<dbReference type="AlphaFoldDB" id="A0A4Y6UIB5"/>
<feature type="domain" description="MCM C-terminal AAA(+) ATPase" evidence="4">
    <location>
        <begin position="297"/>
        <end position="392"/>
    </location>
</feature>
<dbReference type="InterPro" id="IPR025158">
    <property type="entry name" value="Mg_chelat-rel_C"/>
</dbReference>
<dbReference type="SUPFAM" id="SSF52540">
    <property type="entry name" value="P-loop containing nucleoside triphosphate hydrolases"/>
    <property type="match status" value="1"/>
</dbReference>